<gene>
    <name evidence="1" type="ORF">theurythT_14950</name>
</gene>
<evidence type="ECO:0000313" key="1">
    <source>
        <dbReference type="EMBL" id="GLX82043.1"/>
    </source>
</evidence>
<dbReference type="RefSeq" id="WP_284207394.1">
    <property type="nucleotide sequence ID" value="NZ_BSSU01000007.1"/>
</dbReference>
<protein>
    <submittedName>
        <fullName evidence="1">Uncharacterized protein</fullName>
    </submittedName>
</protein>
<evidence type="ECO:0000313" key="2">
    <source>
        <dbReference type="Proteomes" id="UP001157133"/>
    </source>
</evidence>
<dbReference type="Proteomes" id="UP001157133">
    <property type="component" value="Unassembled WGS sequence"/>
</dbReference>
<sequence length="496" mass="57086">MAKKVLQDLIITTQIKGLLNKIYGLAPSDDSILKRAIEFYELQPARETRQRELESNIIEQKAKLEVAQTSKVKNRQIALEHAQLELEEFKQEFSAERFDRHRHFLEIVHEIIGLTEGDSAEDTIRKSSLVLGTIQLLSPTEGSKIAEKNEQHKPLYKAVLCLRLLDDLLTQEQLNDEFINQYLNDIPAERYQDFIEINPAAHKYFCEQVKVAVVSAALAQDIGNFHPEAREILCGKNGKEDPYRTLDIEQRKALLQVSFRETMKYVNEGIGTLNYIGNSKEDRDRFVKDEKAKLMFVKKLLKRGVNPQNSIGNLLKVPQIYASIVLSTKDSYNYKVIPKVFSVLNTNAERGACSQRVVDSFYKVVGMFPQGYGVTYIPKASDGNDMDTYEYAIVCSLYPENPEEPICRPATRGLTFISHGQNTVIETTSNLHFTQTAKRLARVSKKRLLEILEVISSNYEERRELDVLPRCWLPNDYFSIKNHQKLWNRSVYEQER</sequence>
<keyword evidence="2" id="KW-1185">Reference proteome</keyword>
<dbReference type="EMBL" id="BSSU01000007">
    <property type="protein sequence ID" value="GLX82043.1"/>
    <property type="molecule type" value="Genomic_DNA"/>
</dbReference>
<reference evidence="1 2" key="1">
    <citation type="submission" date="2023-03" db="EMBL/GenBank/DDBJ databases">
        <title>Draft genome sequence of Thalassotalea eurytherma JCM 18482T.</title>
        <authorList>
            <person name="Sawabe T."/>
        </authorList>
    </citation>
    <scope>NUCLEOTIDE SEQUENCE [LARGE SCALE GENOMIC DNA]</scope>
    <source>
        <strain evidence="1 2">JCM 18482</strain>
    </source>
</reference>
<proteinExistence type="predicted"/>
<name>A0ABQ6H1G8_9GAMM</name>
<accession>A0ABQ6H1G8</accession>
<comment type="caution">
    <text evidence="1">The sequence shown here is derived from an EMBL/GenBank/DDBJ whole genome shotgun (WGS) entry which is preliminary data.</text>
</comment>
<organism evidence="1 2">
    <name type="scientific">Thalassotalea eurytherma</name>
    <dbReference type="NCBI Taxonomy" id="1144278"/>
    <lineage>
        <taxon>Bacteria</taxon>
        <taxon>Pseudomonadati</taxon>
        <taxon>Pseudomonadota</taxon>
        <taxon>Gammaproteobacteria</taxon>
        <taxon>Alteromonadales</taxon>
        <taxon>Colwelliaceae</taxon>
        <taxon>Thalassotalea</taxon>
    </lineage>
</organism>